<dbReference type="AlphaFoldDB" id="A0A439D5T5"/>
<dbReference type="InterPro" id="IPR006139">
    <property type="entry name" value="D-isomer_2_OHA_DH_cat_dom"/>
</dbReference>
<dbReference type="SUPFAM" id="SSF51735">
    <property type="entry name" value="NAD(P)-binding Rossmann-fold domains"/>
    <property type="match status" value="1"/>
</dbReference>
<dbReference type="InterPro" id="IPR050857">
    <property type="entry name" value="D-2-hydroxyacid_DH"/>
</dbReference>
<dbReference type="STRING" id="363999.A0A439D5T5"/>
<keyword evidence="8" id="KW-1185">Reference proteome</keyword>
<proteinExistence type="inferred from homology"/>
<keyword evidence="3" id="KW-0520">NAD</keyword>
<name>A0A439D5T5_9PEZI</name>
<sequence length="388" mass="42285">MSTKRPVPSMVVLDDYLSIAEPHLNHIPRSEISIKFLKEALPPPGSGTASELQPIIDKLRPYTVISSMRERTPFPAQLLRALPNLRLLLATGTQFETFDLAAARDLGIQVVAAPGRGRTDGQIATFAGRPVRPKLDIRRGGGHPTTQHAWALILALARNVAFDDAAMKDPARRAWQSRLAVGMSGATLGVLGLGRLGAAVARIGSLAFGMRVVCWSANLTQERADAKAVELGLPARGGGGAYPLDAEEPTFKVVSKEEMIRQSDVLSLHYVLSERSRGIIGREELAMMKPSALLVNTSRGPLVNEDALYEALLHGEIRGAALDVFDTEPLPTSSRWRSTEWGVGEKGSLIITPHMGYAEEGIMHTWYEETAENLERWLQGSELLHRLA</sequence>
<dbReference type="Pfam" id="PF02826">
    <property type="entry name" value="2-Hacid_dh_C"/>
    <property type="match status" value="2"/>
</dbReference>
<evidence type="ECO:0000256" key="1">
    <source>
        <dbReference type="ARBA" id="ARBA00005854"/>
    </source>
</evidence>
<comment type="caution">
    <text evidence="7">The sequence shown here is derived from an EMBL/GenBank/DDBJ whole genome shotgun (WGS) entry which is preliminary data.</text>
</comment>
<dbReference type="SUPFAM" id="SSF52283">
    <property type="entry name" value="Formate/glycerate dehydrogenase catalytic domain-like"/>
    <property type="match status" value="1"/>
</dbReference>
<dbReference type="GO" id="GO:0016616">
    <property type="term" value="F:oxidoreductase activity, acting on the CH-OH group of donors, NAD or NADP as acceptor"/>
    <property type="evidence" value="ECO:0007669"/>
    <property type="project" value="InterPro"/>
</dbReference>
<evidence type="ECO:0008006" key="9">
    <source>
        <dbReference type="Google" id="ProtNLM"/>
    </source>
</evidence>
<dbReference type="PANTHER" id="PTHR42789">
    <property type="entry name" value="D-ISOMER SPECIFIC 2-HYDROXYACID DEHYDROGENASE FAMILY PROTEIN (AFU_ORTHOLOGUE AFUA_6G10090)"/>
    <property type="match status" value="1"/>
</dbReference>
<dbReference type="PANTHER" id="PTHR42789:SF1">
    <property type="entry name" value="D-ISOMER SPECIFIC 2-HYDROXYACID DEHYDROGENASE FAMILY PROTEIN (AFU_ORTHOLOGUE AFUA_6G10090)"/>
    <property type="match status" value="1"/>
</dbReference>
<accession>A0A439D5T5</accession>
<dbReference type="InterPro" id="IPR006140">
    <property type="entry name" value="D-isomer_DH_NAD-bd"/>
</dbReference>
<protein>
    <recommendedName>
        <fullName evidence="9">D-isomer specific 2-hydroxyacid dehydrogenase NAD-binding domain-containing protein</fullName>
    </recommendedName>
</protein>
<keyword evidence="2 4" id="KW-0560">Oxidoreductase</keyword>
<gene>
    <name evidence="7" type="ORF">EKO27_g5353</name>
</gene>
<dbReference type="GO" id="GO:0051287">
    <property type="term" value="F:NAD binding"/>
    <property type="evidence" value="ECO:0007669"/>
    <property type="project" value="InterPro"/>
</dbReference>
<comment type="similarity">
    <text evidence="1 4">Belongs to the D-isomer specific 2-hydroxyacid dehydrogenase family.</text>
</comment>
<evidence type="ECO:0000259" key="6">
    <source>
        <dbReference type="Pfam" id="PF02826"/>
    </source>
</evidence>
<dbReference type="InterPro" id="IPR036291">
    <property type="entry name" value="NAD(P)-bd_dom_sf"/>
</dbReference>
<reference evidence="7 8" key="1">
    <citation type="submission" date="2018-12" db="EMBL/GenBank/DDBJ databases">
        <title>Draft genome sequence of Xylaria grammica IHI A82.</title>
        <authorList>
            <person name="Buettner E."/>
            <person name="Kellner H."/>
        </authorList>
    </citation>
    <scope>NUCLEOTIDE SEQUENCE [LARGE SCALE GENOMIC DNA]</scope>
    <source>
        <strain evidence="7 8">IHI A82</strain>
    </source>
</reference>
<evidence type="ECO:0000256" key="3">
    <source>
        <dbReference type="ARBA" id="ARBA00023027"/>
    </source>
</evidence>
<dbReference type="Proteomes" id="UP000286045">
    <property type="component" value="Unassembled WGS sequence"/>
</dbReference>
<dbReference type="Gene3D" id="3.40.50.720">
    <property type="entry name" value="NAD(P)-binding Rossmann-like Domain"/>
    <property type="match status" value="2"/>
</dbReference>
<dbReference type="CDD" id="cd12169">
    <property type="entry name" value="PGDH_like_1"/>
    <property type="match status" value="1"/>
</dbReference>
<dbReference type="InterPro" id="IPR029753">
    <property type="entry name" value="D-isomer_DH_CS"/>
</dbReference>
<organism evidence="7 8">
    <name type="scientific">Xylaria grammica</name>
    <dbReference type="NCBI Taxonomy" id="363999"/>
    <lineage>
        <taxon>Eukaryota</taxon>
        <taxon>Fungi</taxon>
        <taxon>Dikarya</taxon>
        <taxon>Ascomycota</taxon>
        <taxon>Pezizomycotina</taxon>
        <taxon>Sordariomycetes</taxon>
        <taxon>Xylariomycetidae</taxon>
        <taxon>Xylariales</taxon>
        <taxon>Xylariaceae</taxon>
        <taxon>Xylaria</taxon>
    </lineage>
</organism>
<dbReference type="PROSITE" id="PS00671">
    <property type="entry name" value="D_2_HYDROXYACID_DH_3"/>
    <property type="match status" value="1"/>
</dbReference>
<evidence type="ECO:0000313" key="8">
    <source>
        <dbReference type="Proteomes" id="UP000286045"/>
    </source>
</evidence>
<evidence type="ECO:0000259" key="5">
    <source>
        <dbReference type="Pfam" id="PF00389"/>
    </source>
</evidence>
<feature type="domain" description="D-isomer specific 2-hydroxyacid dehydrogenase NAD-binding" evidence="6">
    <location>
        <begin position="246"/>
        <end position="356"/>
    </location>
</feature>
<dbReference type="Pfam" id="PF00389">
    <property type="entry name" value="2-Hacid_dh"/>
    <property type="match status" value="1"/>
</dbReference>
<dbReference type="EMBL" id="RYZI01000141">
    <property type="protein sequence ID" value="RWA09761.1"/>
    <property type="molecule type" value="Genomic_DNA"/>
</dbReference>
<evidence type="ECO:0000256" key="4">
    <source>
        <dbReference type="RuleBase" id="RU003719"/>
    </source>
</evidence>
<evidence type="ECO:0000256" key="2">
    <source>
        <dbReference type="ARBA" id="ARBA00023002"/>
    </source>
</evidence>
<feature type="domain" description="D-isomer specific 2-hydroxyacid dehydrogenase NAD-binding" evidence="6">
    <location>
        <begin position="151"/>
        <end position="227"/>
    </location>
</feature>
<evidence type="ECO:0000313" key="7">
    <source>
        <dbReference type="EMBL" id="RWA09761.1"/>
    </source>
</evidence>
<feature type="domain" description="D-isomer specific 2-hydroxyacid dehydrogenase catalytic" evidence="5">
    <location>
        <begin position="55"/>
        <end position="386"/>
    </location>
</feature>